<comment type="caution">
    <text evidence="1">The sequence shown here is derived from an EMBL/GenBank/DDBJ whole genome shotgun (WGS) entry which is preliminary data.</text>
</comment>
<dbReference type="Proteomes" id="UP000620104">
    <property type="component" value="Unassembled WGS sequence"/>
</dbReference>
<protein>
    <submittedName>
        <fullName evidence="1">Uncharacterized protein</fullName>
    </submittedName>
</protein>
<proteinExistence type="predicted"/>
<gene>
    <name evidence="1" type="ORF">NliqN6_4983</name>
</gene>
<evidence type="ECO:0000313" key="2">
    <source>
        <dbReference type="Proteomes" id="UP000620104"/>
    </source>
</evidence>
<dbReference type="OrthoDB" id="2588670at2759"/>
<accession>A0A8H3TX89</accession>
<keyword evidence="2" id="KW-1185">Reference proteome</keyword>
<dbReference type="AlphaFoldDB" id="A0A8H3TX89"/>
<reference evidence="1" key="1">
    <citation type="submission" date="2020-07" db="EMBL/GenBank/DDBJ databases">
        <title>Draft Genome Sequence of a Deep-Sea Yeast, Naganishia (Cryptococcus) liquefaciens strain N6.</title>
        <authorList>
            <person name="Han Y.W."/>
            <person name="Kajitani R."/>
            <person name="Morimoto H."/>
            <person name="Parhat M."/>
            <person name="Tsubouchi H."/>
            <person name="Bakenova O."/>
            <person name="Ogata M."/>
            <person name="Argunhan B."/>
            <person name="Aoki R."/>
            <person name="Kajiwara S."/>
            <person name="Itoh T."/>
            <person name="Iwasaki H."/>
        </authorList>
    </citation>
    <scope>NUCLEOTIDE SEQUENCE</scope>
    <source>
        <strain evidence="1">N6</strain>
    </source>
</reference>
<evidence type="ECO:0000313" key="1">
    <source>
        <dbReference type="EMBL" id="GHJ88581.1"/>
    </source>
</evidence>
<sequence length="119" mass="12492">MSKTLPQIATLTPDELSHDLAIMETNPTILDAFLPAQLRCTTAAIAPLTTTAPLDEYTANSSPTPDDSVALSRAFIGVARQGVLALVKDGAEGKLGALGDDIERVRAEAEQLESSLQGM</sequence>
<name>A0A8H3TX89_9TREE</name>
<organism evidence="1 2">
    <name type="scientific">Naganishia liquefaciens</name>
    <dbReference type="NCBI Taxonomy" id="104408"/>
    <lineage>
        <taxon>Eukaryota</taxon>
        <taxon>Fungi</taxon>
        <taxon>Dikarya</taxon>
        <taxon>Basidiomycota</taxon>
        <taxon>Agaricomycotina</taxon>
        <taxon>Tremellomycetes</taxon>
        <taxon>Filobasidiales</taxon>
        <taxon>Filobasidiaceae</taxon>
        <taxon>Naganishia</taxon>
    </lineage>
</organism>
<dbReference type="EMBL" id="BLZA01000030">
    <property type="protein sequence ID" value="GHJ88581.1"/>
    <property type="molecule type" value="Genomic_DNA"/>
</dbReference>